<organism evidence="7 8">
    <name type="scientific">Actinomortierella ambigua</name>
    <dbReference type="NCBI Taxonomy" id="1343610"/>
    <lineage>
        <taxon>Eukaryota</taxon>
        <taxon>Fungi</taxon>
        <taxon>Fungi incertae sedis</taxon>
        <taxon>Mucoromycota</taxon>
        <taxon>Mortierellomycotina</taxon>
        <taxon>Mortierellomycetes</taxon>
        <taxon>Mortierellales</taxon>
        <taxon>Mortierellaceae</taxon>
        <taxon>Actinomortierella</taxon>
    </lineage>
</organism>
<comment type="caution">
    <text evidence="7">The sequence shown here is derived from an EMBL/GenBank/DDBJ whole genome shotgun (WGS) entry which is preliminary data.</text>
</comment>
<keyword evidence="3 5" id="KW-0175">Coiled coil</keyword>
<dbReference type="GO" id="GO:0005634">
    <property type="term" value="C:nucleus"/>
    <property type="evidence" value="ECO:0007669"/>
    <property type="project" value="UniProtKB-SubCell"/>
</dbReference>
<evidence type="ECO:0000259" key="6">
    <source>
        <dbReference type="Pfam" id="PF03962"/>
    </source>
</evidence>
<feature type="coiled-coil region" evidence="5">
    <location>
        <begin position="78"/>
        <end position="146"/>
    </location>
</feature>
<evidence type="ECO:0000256" key="1">
    <source>
        <dbReference type="ARBA" id="ARBA00004123"/>
    </source>
</evidence>
<dbReference type="GO" id="GO:0003690">
    <property type="term" value="F:double-stranded DNA binding"/>
    <property type="evidence" value="ECO:0007669"/>
    <property type="project" value="InterPro"/>
</dbReference>
<feature type="domain" description="Mnd1 HTH" evidence="6">
    <location>
        <begin position="15"/>
        <end position="74"/>
    </location>
</feature>
<comment type="similarity">
    <text evidence="2">Belongs to the MND1 family.</text>
</comment>
<dbReference type="EMBL" id="JAAAJB010000612">
    <property type="protein sequence ID" value="KAG0253056.1"/>
    <property type="molecule type" value="Genomic_DNA"/>
</dbReference>
<dbReference type="PIRSF" id="PIRSF026991">
    <property type="entry name" value="Mnd1"/>
    <property type="match status" value="1"/>
</dbReference>
<evidence type="ECO:0000256" key="2">
    <source>
        <dbReference type="ARBA" id="ARBA00005981"/>
    </source>
</evidence>
<evidence type="ECO:0000313" key="7">
    <source>
        <dbReference type="EMBL" id="KAG0253056.1"/>
    </source>
</evidence>
<dbReference type="InterPro" id="IPR005647">
    <property type="entry name" value="Mnd1"/>
</dbReference>
<comment type="subcellular location">
    <subcellularLocation>
        <location evidence="1">Nucleus</location>
    </subcellularLocation>
</comment>
<dbReference type="InterPro" id="IPR040453">
    <property type="entry name" value="Mnd1_HTH"/>
</dbReference>
<evidence type="ECO:0000256" key="3">
    <source>
        <dbReference type="ARBA" id="ARBA00023054"/>
    </source>
</evidence>
<dbReference type="GO" id="GO:0007131">
    <property type="term" value="P:reciprocal meiotic recombination"/>
    <property type="evidence" value="ECO:0007669"/>
    <property type="project" value="InterPro"/>
</dbReference>
<dbReference type="OrthoDB" id="273345at2759"/>
<evidence type="ECO:0000256" key="4">
    <source>
        <dbReference type="ARBA" id="ARBA00023242"/>
    </source>
</evidence>
<proteinExistence type="inferred from homology"/>
<evidence type="ECO:0000256" key="5">
    <source>
        <dbReference type="SAM" id="Coils"/>
    </source>
</evidence>
<gene>
    <name evidence="7" type="primary">MND1</name>
    <name evidence="7" type="ORF">DFQ27_007700</name>
</gene>
<evidence type="ECO:0000313" key="8">
    <source>
        <dbReference type="Proteomes" id="UP000807716"/>
    </source>
</evidence>
<dbReference type="AlphaFoldDB" id="A0A9P6PUK6"/>
<keyword evidence="4" id="KW-0539">Nucleus</keyword>
<protein>
    <submittedName>
        <fullName evidence="7">Meiotic nuclear division protein 1</fullName>
    </submittedName>
</protein>
<keyword evidence="8" id="KW-1185">Reference proteome</keyword>
<accession>A0A9P6PUK6</accession>
<reference evidence="7" key="1">
    <citation type="journal article" date="2020" name="Fungal Divers.">
        <title>Resolving the Mortierellaceae phylogeny through synthesis of multi-gene phylogenetics and phylogenomics.</title>
        <authorList>
            <person name="Vandepol N."/>
            <person name="Liber J."/>
            <person name="Desiro A."/>
            <person name="Na H."/>
            <person name="Kennedy M."/>
            <person name="Barry K."/>
            <person name="Grigoriev I.V."/>
            <person name="Miller A.N."/>
            <person name="O'Donnell K."/>
            <person name="Stajich J.E."/>
            <person name="Bonito G."/>
        </authorList>
    </citation>
    <scope>NUCLEOTIDE SEQUENCE</scope>
    <source>
        <strain evidence="7">BC1065</strain>
    </source>
</reference>
<dbReference type="Proteomes" id="UP000807716">
    <property type="component" value="Unassembled WGS sequence"/>
</dbReference>
<feature type="non-terminal residue" evidence="7">
    <location>
        <position position="1"/>
    </location>
</feature>
<sequence length="169" mass="19139">MSKKGLSIAEKRTKMLEIFHESGTFYKLQELEKIAPKQKGIVQQSVKDVLQSLVDDGLVVVEKVGTNNVFWAFPSAAQQSKSTKIEALQQEIQRLERNNASLASKIEEAESQRQDSTDRQVWVERLAAEEALSKELDQELKQYSENDPALLEAQAKYSQIAKDAANRWT</sequence>
<dbReference type="Pfam" id="PF03962">
    <property type="entry name" value="Mnd1"/>
    <property type="match status" value="1"/>
</dbReference>
<name>A0A9P6PUK6_9FUNG</name>